<gene>
    <name evidence="2" type="ORF">EC973_004210</name>
</gene>
<feature type="compositionally biased region" description="Basic residues" evidence="1">
    <location>
        <begin position="14"/>
        <end position="28"/>
    </location>
</feature>
<feature type="region of interest" description="Disordered" evidence="1">
    <location>
        <begin position="137"/>
        <end position="182"/>
    </location>
</feature>
<sequence>MLSDVKARIEANRARRNTRSISFTRHHSPGSESHPSYHYSTPSSTTPSSCTSSAAASFYQSLFDTSGPIEKELNLTPDELTVAMRSTRGHNTNTNNHSETLHPITRPFWNQKVEAPDEEQHQEPFFPLRPRRATVSLSAAEAAKHRQLLAERRASKSETSQAPAPGRMRRPRSGTTSLIPSTAKQVSVPLSALQFAARKKENAHSIWSNPQEEEDEDPEKEETSIYFRDGSQQLRVDRASMAQPQVEIRKETEQVICQLRHVFKDIFDPSIRDYDLMDMLRTRFDMQENRIQQLEHVLRQKEDQIQLLEARQASPCGKLPDVLEEEEEEEDEEEILEENEEEEVQERERSVEEREEEEQQEEETVSIETMGVDDLLQRCPESMAVFRQQIEGEVYARLFQEFEAQKQILVAQQQESFEALKLKYRAGFERIIDRLMRDSSRVHNERSKRAHKDTEDRERCWSTQMEELKRSLYHLE</sequence>
<feature type="compositionally biased region" description="Basic and acidic residues" evidence="1">
    <location>
        <begin position="142"/>
        <end position="156"/>
    </location>
</feature>
<comment type="caution">
    <text evidence="2">The sequence shown here is derived from an EMBL/GenBank/DDBJ whole genome shotgun (WGS) entry which is preliminary data.</text>
</comment>
<dbReference type="Proteomes" id="UP000605846">
    <property type="component" value="Unassembled WGS sequence"/>
</dbReference>
<feature type="compositionally biased region" description="Basic and acidic residues" evidence="1">
    <location>
        <begin position="1"/>
        <end position="13"/>
    </location>
</feature>
<reference evidence="2" key="1">
    <citation type="submission" date="2020-01" db="EMBL/GenBank/DDBJ databases">
        <title>Genome Sequencing of Three Apophysomyces-Like Fungal Strains Confirms a Novel Fungal Genus in the Mucoromycota with divergent Burkholderia-like Endosymbiotic Bacteria.</title>
        <authorList>
            <person name="Stajich J.E."/>
            <person name="Macias A.M."/>
            <person name="Carter-House D."/>
            <person name="Lovett B."/>
            <person name="Kasson L.R."/>
            <person name="Berry K."/>
            <person name="Grigoriev I."/>
            <person name="Chang Y."/>
            <person name="Spatafora J."/>
            <person name="Kasson M.T."/>
        </authorList>
    </citation>
    <scope>NUCLEOTIDE SEQUENCE</scope>
    <source>
        <strain evidence="2">NRRL A-21654</strain>
    </source>
</reference>
<feature type="compositionally biased region" description="Low complexity" evidence="1">
    <location>
        <begin position="33"/>
        <end position="48"/>
    </location>
</feature>
<feature type="compositionally biased region" description="Acidic residues" evidence="1">
    <location>
        <begin position="322"/>
        <end position="345"/>
    </location>
</feature>
<organism evidence="2 3">
    <name type="scientific">Apophysomyces ossiformis</name>
    <dbReference type="NCBI Taxonomy" id="679940"/>
    <lineage>
        <taxon>Eukaryota</taxon>
        <taxon>Fungi</taxon>
        <taxon>Fungi incertae sedis</taxon>
        <taxon>Mucoromycota</taxon>
        <taxon>Mucoromycotina</taxon>
        <taxon>Mucoromycetes</taxon>
        <taxon>Mucorales</taxon>
        <taxon>Mucorineae</taxon>
        <taxon>Mucoraceae</taxon>
        <taxon>Apophysomyces</taxon>
    </lineage>
</organism>
<proteinExistence type="predicted"/>
<keyword evidence="3" id="KW-1185">Reference proteome</keyword>
<protein>
    <submittedName>
        <fullName evidence="2">Uncharacterized protein</fullName>
    </submittedName>
</protein>
<evidence type="ECO:0000313" key="2">
    <source>
        <dbReference type="EMBL" id="KAF7729536.1"/>
    </source>
</evidence>
<accession>A0A8H7ETB1</accession>
<dbReference type="AlphaFoldDB" id="A0A8H7ETB1"/>
<feature type="compositionally biased region" description="Polar residues" evidence="1">
    <location>
        <begin position="173"/>
        <end position="182"/>
    </location>
</feature>
<dbReference type="EMBL" id="JABAYA010000024">
    <property type="protein sequence ID" value="KAF7729536.1"/>
    <property type="molecule type" value="Genomic_DNA"/>
</dbReference>
<feature type="compositionally biased region" description="Acidic residues" evidence="1">
    <location>
        <begin position="353"/>
        <end position="365"/>
    </location>
</feature>
<feature type="region of interest" description="Disordered" evidence="1">
    <location>
        <begin position="317"/>
        <end position="366"/>
    </location>
</feature>
<name>A0A8H7ETB1_9FUNG</name>
<dbReference type="OrthoDB" id="2280915at2759"/>
<feature type="region of interest" description="Disordered" evidence="1">
    <location>
        <begin position="1"/>
        <end position="48"/>
    </location>
</feature>
<evidence type="ECO:0000256" key="1">
    <source>
        <dbReference type="SAM" id="MobiDB-lite"/>
    </source>
</evidence>
<evidence type="ECO:0000313" key="3">
    <source>
        <dbReference type="Proteomes" id="UP000605846"/>
    </source>
</evidence>